<protein>
    <submittedName>
        <fullName evidence="1">Uncharacterized protein</fullName>
    </submittedName>
</protein>
<accession>A0ABW5RBC0</accession>
<reference evidence="2" key="1">
    <citation type="journal article" date="2019" name="Int. J. Syst. Evol. Microbiol.">
        <title>The Global Catalogue of Microorganisms (GCM) 10K type strain sequencing project: providing services to taxonomists for standard genome sequencing and annotation.</title>
        <authorList>
            <consortium name="The Broad Institute Genomics Platform"/>
            <consortium name="The Broad Institute Genome Sequencing Center for Infectious Disease"/>
            <person name="Wu L."/>
            <person name="Ma J."/>
        </authorList>
    </citation>
    <scope>NUCLEOTIDE SEQUENCE [LARGE SCALE GENOMIC DNA]</scope>
    <source>
        <strain evidence="2">KCTC 33676</strain>
    </source>
</reference>
<dbReference type="Proteomes" id="UP001597497">
    <property type="component" value="Unassembled WGS sequence"/>
</dbReference>
<dbReference type="EMBL" id="JBHUMM010000037">
    <property type="protein sequence ID" value="MFD2672347.1"/>
    <property type="molecule type" value="Genomic_DNA"/>
</dbReference>
<proteinExistence type="predicted"/>
<sequence length="91" mass="10818">MRFQDALFNWMQIQCVVEARPDDEAARKTEQFFMEILTEDHQLSQVEITNVDDTFVHVQYVKEGKSKLQMFEREAVYQLLSEIEANPKYAQ</sequence>
<name>A0ABW5RBC0_9BACL</name>
<dbReference type="RefSeq" id="WP_379929907.1">
    <property type="nucleotide sequence ID" value="NZ_JBHUMM010000037.1"/>
</dbReference>
<keyword evidence="2" id="KW-1185">Reference proteome</keyword>
<evidence type="ECO:0000313" key="1">
    <source>
        <dbReference type="EMBL" id="MFD2672347.1"/>
    </source>
</evidence>
<comment type="caution">
    <text evidence="1">The sequence shown here is derived from an EMBL/GenBank/DDBJ whole genome shotgun (WGS) entry which is preliminary data.</text>
</comment>
<evidence type="ECO:0000313" key="2">
    <source>
        <dbReference type="Proteomes" id="UP001597497"/>
    </source>
</evidence>
<gene>
    <name evidence="1" type="ORF">ACFSUC_12300</name>
</gene>
<organism evidence="1 2">
    <name type="scientific">Marinicrinis sediminis</name>
    <dbReference type="NCBI Taxonomy" id="1652465"/>
    <lineage>
        <taxon>Bacteria</taxon>
        <taxon>Bacillati</taxon>
        <taxon>Bacillota</taxon>
        <taxon>Bacilli</taxon>
        <taxon>Bacillales</taxon>
        <taxon>Paenibacillaceae</taxon>
    </lineage>
</organism>